<accession>A0A6B9WTQ3</accession>
<name>A0A6B9WTQ3_9CAUD</name>
<reference evidence="2" key="1">
    <citation type="submission" date="2019-12" db="EMBL/GenBank/DDBJ databases">
        <authorList>
            <person name="Olsen N.S."/>
            <person name="Junco L.M.F."/>
            <person name="Kot W."/>
            <person name="Hansen L.H."/>
        </authorList>
    </citation>
    <scope>NUCLEOTIDE SEQUENCE [LARGE SCALE GENOMIC DNA]</scope>
</reference>
<dbReference type="EMBL" id="MN850583">
    <property type="protein sequence ID" value="QHR67431.1"/>
    <property type="molecule type" value="Genomic_DNA"/>
</dbReference>
<evidence type="ECO:0000313" key="1">
    <source>
        <dbReference type="EMBL" id="QHR67431.1"/>
    </source>
</evidence>
<proteinExistence type="predicted"/>
<dbReference type="Proteomes" id="UP000465135">
    <property type="component" value="Segment"/>
</dbReference>
<sequence>MIVTGGFMTLLEAVNIVLRALSEHTVSSTEIRNPSVTLALDKINVATEEVLTDGWWFNNIRITIPRESDGRVKYPADALSFIPDGFECIVRGGYLYNAQSQTFVFTEDVPGLVTYDLGWDDLPSPVQRLIAYQAAISAYADDIGDNPPASVTGGYAMALQQCQSIHTRQRRFNARQRQSWWRYESARRG</sequence>
<dbReference type="InterPro" id="IPR033767">
    <property type="entry name" value="Tail_Gp11"/>
</dbReference>
<gene>
    <name evidence="1" type="ORF">glasur_42</name>
</gene>
<dbReference type="Pfam" id="PF17212">
    <property type="entry name" value="Tube"/>
    <property type="match status" value="1"/>
</dbReference>
<organism evidence="1 2">
    <name type="scientific">Escherichia phage glasur</name>
    <dbReference type="NCBI Taxonomy" id="2696400"/>
    <lineage>
        <taxon>Viruses</taxon>
        <taxon>Duplodnaviria</taxon>
        <taxon>Heunggongvirae</taxon>
        <taxon>Uroviricota</taxon>
        <taxon>Caudoviricetes</taxon>
        <taxon>Autographivirales</taxon>
        <taxon>Autoscriptoviridae</taxon>
        <taxon>Stentvirinae</taxon>
        <taxon>Bonnellvirus</taxon>
        <taxon>Bonnellvirus glasur</taxon>
    </lineage>
</organism>
<evidence type="ECO:0000313" key="2">
    <source>
        <dbReference type="Proteomes" id="UP000465135"/>
    </source>
</evidence>
<protein>
    <submittedName>
        <fullName evidence="1">Tail protein A</fullName>
    </submittedName>
</protein>
<keyword evidence="2" id="KW-1185">Reference proteome</keyword>